<dbReference type="Gene3D" id="1.10.340.70">
    <property type="match status" value="1"/>
</dbReference>
<dbReference type="InterPro" id="IPR012337">
    <property type="entry name" value="RNaseH-like_sf"/>
</dbReference>
<feature type="domain" description="Integrase catalytic" evidence="3">
    <location>
        <begin position="304"/>
        <end position="472"/>
    </location>
</feature>
<dbReference type="PANTHER" id="PTHR37984">
    <property type="entry name" value="PROTEIN CBG26694"/>
    <property type="match status" value="1"/>
</dbReference>
<dbReference type="Pfam" id="PF17921">
    <property type="entry name" value="Integrase_H2C2"/>
    <property type="match status" value="1"/>
</dbReference>
<evidence type="ECO:0000259" key="3">
    <source>
        <dbReference type="PROSITE" id="PS50994"/>
    </source>
</evidence>
<keyword evidence="1" id="KW-0694">RNA-binding</keyword>
<dbReference type="InterPro" id="IPR041588">
    <property type="entry name" value="Integrase_H2C2"/>
</dbReference>
<evidence type="ECO:0000313" key="4">
    <source>
        <dbReference type="EMBL" id="GAT47309.1"/>
    </source>
</evidence>
<evidence type="ECO:0000256" key="2">
    <source>
        <dbReference type="SAM" id="MobiDB-lite"/>
    </source>
</evidence>
<evidence type="ECO:0000313" key="5">
    <source>
        <dbReference type="Proteomes" id="UP000815677"/>
    </source>
</evidence>
<protein>
    <recommendedName>
        <fullName evidence="3">Integrase catalytic domain-containing protein</fullName>
    </recommendedName>
</protein>
<dbReference type="SUPFAM" id="SSF53098">
    <property type="entry name" value="Ribonuclease H-like"/>
    <property type="match status" value="1"/>
</dbReference>
<organism evidence="4 5">
    <name type="scientific">Mycena chlorophos</name>
    <name type="common">Agaric fungus</name>
    <name type="synonym">Agaricus chlorophos</name>
    <dbReference type="NCBI Taxonomy" id="658473"/>
    <lineage>
        <taxon>Eukaryota</taxon>
        <taxon>Fungi</taxon>
        <taxon>Dikarya</taxon>
        <taxon>Basidiomycota</taxon>
        <taxon>Agaricomycotina</taxon>
        <taxon>Agaricomycetes</taxon>
        <taxon>Agaricomycetidae</taxon>
        <taxon>Agaricales</taxon>
        <taxon>Marasmiineae</taxon>
        <taxon>Mycenaceae</taxon>
        <taxon>Mycena</taxon>
    </lineage>
</organism>
<keyword evidence="5" id="KW-1185">Reference proteome</keyword>
<evidence type="ECO:0000256" key="1">
    <source>
        <dbReference type="ARBA" id="ARBA00022884"/>
    </source>
</evidence>
<dbReference type="InterPro" id="IPR050951">
    <property type="entry name" value="Retrovirus_Pol_polyprotein"/>
</dbReference>
<dbReference type="InterPro" id="IPR036397">
    <property type="entry name" value="RNaseH_sf"/>
</dbReference>
<name>A0ABQ0L832_MYCCL</name>
<proteinExistence type="predicted"/>
<feature type="region of interest" description="Disordered" evidence="2">
    <location>
        <begin position="37"/>
        <end position="64"/>
    </location>
</feature>
<dbReference type="InterPro" id="IPR001584">
    <property type="entry name" value="Integrase_cat-core"/>
</dbReference>
<accession>A0ABQ0L832</accession>
<dbReference type="EMBL" id="DF843348">
    <property type="protein sequence ID" value="GAT47309.1"/>
    <property type="molecule type" value="Genomic_DNA"/>
</dbReference>
<gene>
    <name evidence="4" type="ORF">MCHLO_04772</name>
</gene>
<reference evidence="4" key="1">
    <citation type="submission" date="2014-09" db="EMBL/GenBank/DDBJ databases">
        <title>Genome sequence of the luminous mushroom Mycena chlorophos for searching fungal bioluminescence genes.</title>
        <authorList>
            <person name="Tanaka Y."/>
            <person name="Kasuga D."/>
            <person name="Oba Y."/>
            <person name="Hase S."/>
            <person name="Sato K."/>
            <person name="Oba Y."/>
            <person name="Sakakibara Y."/>
        </authorList>
    </citation>
    <scope>NUCLEOTIDE SEQUENCE</scope>
</reference>
<dbReference type="PANTHER" id="PTHR37984:SF5">
    <property type="entry name" value="PROTEIN NYNRIN-LIKE"/>
    <property type="match status" value="1"/>
</dbReference>
<sequence length="656" mass="75286">MLDNPGMGLNATINRWIEQILMFHFKLKHVKGSTFSPDGLSRRRKAEGDEEFPNTEAGFDENPAPEMHADWNHSIEQPYAFEEFKDEIDTRGGFYYTQYSAEGQDATIGEFTQQCLDIYHERIAEAELIRRAYQSEGLDMPEYLSSDIRETEPLLPDENFRWDEAKQEEYPVQQRTTHGIAADERVRDVARLLAGNGRQLAGYSDKDHDSLVRYARLFFLDKRQRLFRKADDGLHKLVVEQDHRMFMLRAAHDSLGHRGVYATKSLIDVRMWWPDLERDVAWYVKTCHMCQVRQRNQFRIPPIPTFTPSLFRKIHSDVMVMSEVSNGHKLVVSARDSLSRWIEAQGLRSDTAAALGKFLLEYIICRWGCPDEIVTDNAPQFLAAIEWLHRKYGIVGIKISPYNSQANGPVERSHADIRQSLVKATGGAGNKWYWFLPQVVWADRVTVRRGLGCSPYYAVTGCHPILPFDIVEATWLVEYPGRIISTSELIGLRAKALAKHRRHIEEMRVRVSKEKLAAVERYERVHAKTIKDFKFGPGDLVLVRNTRIEKSLNKKAKLRYLGPLVVVRRTMGGSYLCCELNGAMWPGKIAAFRVIPYEARKRVEFPDNVETLVDLSKEELNRLVAQDAGDAEEFGRDLQFDGVELGDQSDSDAESE</sequence>
<dbReference type="Proteomes" id="UP000815677">
    <property type="component" value="Unassembled WGS sequence"/>
</dbReference>
<dbReference type="PROSITE" id="PS50994">
    <property type="entry name" value="INTEGRASE"/>
    <property type="match status" value="1"/>
</dbReference>
<dbReference type="Gene3D" id="3.30.420.10">
    <property type="entry name" value="Ribonuclease H-like superfamily/Ribonuclease H"/>
    <property type="match status" value="1"/>
</dbReference>